<dbReference type="CDD" id="cd06529">
    <property type="entry name" value="S24_LexA-like"/>
    <property type="match status" value="1"/>
</dbReference>
<dbReference type="Pfam" id="PF01381">
    <property type="entry name" value="HTH_3"/>
    <property type="match status" value="1"/>
</dbReference>
<dbReference type="InterPro" id="IPR001387">
    <property type="entry name" value="Cro/C1-type_HTH"/>
</dbReference>
<accession>A0A0F9FFU6</accession>
<feature type="domain" description="HTH cro/C1-type" evidence="4">
    <location>
        <begin position="7"/>
        <end position="63"/>
    </location>
</feature>
<dbReference type="PROSITE" id="PS50943">
    <property type="entry name" value="HTH_CROC1"/>
    <property type="match status" value="1"/>
</dbReference>
<dbReference type="Gene3D" id="2.10.109.10">
    <property type="entry name" value="Umud Fragment, subunit A"/>
    <property type="match status" value="1"/>
</dbReference>
<dbReference type="EMBL" id="LAZR01023791">
    <property type="protein sequence ID" value="KKL77296.1"/>
    <property type="molecule type" value="Genomic_DNA"/>
</dbReference>
<dbReference type="PANTHER" id="PTHR40661:SF3">
    <property type="entry name" value="FELS-1 PROPHAGE TRANSCRIPTIONAL REGULATOR"/>
    <property type="match status" value="1"/>
</dbReference>
<gene>
    <name evidence="5" type="ORF">LCGC14_2036320</name>
</gene>
<keyword evidence="1" id="KW-0805">Transcription regulation</keyword>
<dbReference type="InterPro" id="IPR015927">
    <property type="entry name" value="Peptidase_S24_S26A/B/C"/>
</dbReference>
<dbReference type="InterPro" id="IPR010982">
    <property type="entry name" value="Lambda_DNA-bd_dom_sf"/>
</dbReference>
<dbReference type="Pfam" id="PF00717">
    <property type="entry name" value="Peptidase_S24"/>
    <property type="match status" value="1"/>
</dbReference>
<evidence type="ECO:0000256" key="1">
    <source>
        <dbReference type="ARBA" id="ARBA00023015"/>
    </source>
</evidence>
<dbReference type="InterPro" id="IPR039418">
    <property type="entry name" value="LexA-like"/>
</dbReference>
<proteinExistence type="predicted"/>
<dbReference type="InterPro" id="IPR036286">
    <property type="entry name" value="LexA/Signal_pep-like_sf"/>
</dbReference>
<keyword evidence="2" id="KW-0238">DNA-binding</keyword>
<dbReference type="Gene3D" id="1.10.260.40">
    <property type="entry name" value="lambda repressor-like DNA-binding domains"/>
    <property type="match status" value="1"/>
</dbReference>
<organism evidence="5">
    <name type="scientific">marine sediment metagenome</name>
    <dbReference type="NCBI Taxonomy" id="412755"/>
    <lineage>
        <taxon>unclassified sequences</taxon>
        <taxon>metagenomes</taxon>
        <taxon>ecological metagenomes</taxon>
    </lineage>
</organism>
<dbReference type="SUPFAM" id="SSF47413">
    <property type="entry name" value="lambda repressor-like DNA-binding domains"/>
    <property type="match status" value="1"/>
</dbReference>
<dbReference type="SUPFAM" id="SSF51306">
    <property type="entry name" value="LexA/Signal peptidase"/>
    <property type="match status" value="1"/>
</dbReference>
<sequence length="263" mass="29345">MNLGKLIRRRREQLHLTQDQIAAKAGISKPYLSNIETGKTKNPPTDGILRALERVLQFESSELTRLAHLARTPADVRQEHEMLALELNKLRDVVKELLSVGTSEGAGGLDLDSLAEKLSAEGNVRHLSAGSVVPIINNVAAGYPQNFTDLDYPPSVADEYIRCPDLDDEQSFAARVVGDSMEPKYHEGDVVVFSPNTPAQGGDDCFVRFDTDDGTTFKRFYQDDESTIRLQPLNSAYPGQSYQREQITGLWPAVFRIERLRRS</sequence>
<dbReference type="CDD" id="cd00093">
    <property type="entry name" value="HTH_XRE"/>
    <property type="match status" value="1"/>
</dbReference>
<evidence type="ECO:0000256" key="2">
    <source>
        <dbReference type="ARBA" id="ARBA00023125"/>
    </source>
</evidence>
<evidence type="ECO:0000313" key="5">
    <source>
        <dbReference type="EMBL" id="KKL77296.1"/>
    </source>
</evidence>
<reference evidence="5" key="1">
    <citation type="journal article" date="2015" name="Nature">
        <title>Complex archaea that bridge the gap between prokaryotes and eukaryotes.</title>
        <authorList>
            <person name="Spang A."/>
            <person name="Saw J.H."/>
            <person name="Jorgensen S.L."/>
            <person name="Zaremba-Niedzwiedzka K."/>
            <person name="Martijn J."/>
            <person name="Lind A.E."/>
            <person name="van Eijk R."/>
            <person name="Schleper C."/>
            <person name="Guy L."/>
            <person name="Ettema T.J."/>
        </authorList>
    </citation>
    <scope>NUCLEOTIDE SEQUENCE</scope>
</reference>
<dbReference type="AlphaFoldDB" id="A0A0F9FFU6"/>
<keyword evidence="3" id="KW-0804">Transcription</keyword>
<dbReference type="SMART" id="SM00530">
    <property type="entry name" value="HTH_XRE"/>
    <property type="match status" value="1"/>
</dbReference>
<dbReference type="GO" id="GO:0003677">
    <property type="term" value="F:DNA binding"/>
    <property type="evidence" value="ECO:0007669"/>
    <property type="project" value="UniProtKB-KW"/>
</dbReference>
<name>A0A0F9FFU6_9ZZZZ</name>
<protein>
    <recommendedName>
        <fullName evidence="4">HTH cro/C1-type domain-containing protein</fullName>
    </recommendedName>
</protein>
<dbReference type="PANTHER" id="PTHR40661">
    <property type="match status" value="1"/>
</dbReference>
<evidence type="ECO:0000256" key="3">
    <source>
        <dbReference type="ARBA" id="ARBA00023163"/>
    </source>
</evidence>
<comment type="caution">
    <text evidence="5">The sequence shown here is derived from an EMBL/GenBank/DDBJ whole genome shotgun (WGS) entry which is preliminary data.</text>
</comment>
<evidence type="ECO:0000259" key="4">
    <source>
        <dbReference type="PROSITE" id="PS50943"/>
    </source>
</evidence>